<proteinExistence type="predicted"/>
<feature type="transmembrane region" description="Helical" evidence="1">
    <location>
        <begin position="115"/>
        <end position="137"/>
    </location>
</feature>
<dbReference type="AlphaFoldDB" id="A0A426TRA0"/>
<protein>
    <recommendedName>
        <fullName evidence="4">DUF4013 domain-containing protein</fullName>
    </recommendedName>
</protein>
<comment type="caution">
    <text evidence="2">The sequence shown here is derived from an EMBL/GenBank/DDBJ whole genome shotgun (WGS) entry which is preliminary data.</text>
</comment>
<gene>
    <name evidence="2" type="ORF">EI684_21705</name>
</gene>
<evidence type="ECO:0000313" key="2">
    <source>
        <dbReference type="EMBL" id="RRR65939.1"/>
    </source>
</evidence>
<evidence type="ECO:0000313" key="3">
    <source>
        <dbReference type="Proteomes" id="UP000280307"/>
    </source>
</evidence>
<feature type="transmembrane region" description="Helical" evidence="1">
    <location>
        <begin position="272"/>
        <end position="292"/>
    </location>
</feature>
<feature type="transmembrane region" description="Helical" evidence="1">
    <location>
        <begin position="158"/>
        <end position="189"/>
    </location>
</feature>
<dbReference type="Proteomes" id="UP000280307">
    <property type="component" value="Unassembled WGS sequence"/>
</dbReference>
<keyword evidence="1" id="KW-1133">Transmembrane helix</keyword>
<feature type="transmembrane region" description="Helical" evidence="1">
    <location>
        <begin position="246"/>
        <end position="266"/>
    </location>
</feature>
<evidence type="ECO:0000256" key="1">
    <source>
        <dbReference type="SAM" id="Phobius"/>
    </source>
</evidence>
<keyword evidence="1" id="KW-0472">Membrane</keyword>
<accession>A0A426TRA0</accession>
<organism evidence="2 3">
    <name type="scientific">Candidatus Viridilinea halotolerans</name>
    <dbReference type="NCBI Taxonomy" id="2491704"/>
    <lineage>
        <taxon>Bacteria</taxon>
        <taxon>Bacillati</taxon>
        <taxon>Chloroflexota</taxon>
        <taxon>Chloroflexia</taxon>
        <taxon>Chloroflexales</taxon>
        <taxon>Chloroflexineae</taxon>
        <taxon>Oscillochloridaceae</taxon>
        <taxon>Candidatus Viridilinea</taxon>
    </lineage>
</organism>
<reference evidence="2 3" key="1">
    <citation type="submission" date="2018-12" db="EMBL/GenBank/DDBJ databases">
        <title>Genome Sequence of Candidatus Viridilinea halotolerans isolated from saline sulfide-rich spring.</title>
        <authorList>
            <person name="Grouzdev D.S."/>
            <person name="Burganskaya E.I."/>
            <person name="Krutkina M.S."/>
            <person name="Sukhacheva M.V."/>
            <person name="Gorlenko V.M."/>
        </authorList>
    </citation>
    <scope>NUCLEOTIDE SEQUENCE [LARGE SCALE GENOMIC DNA]</scope>
    <source>
        <strain evidence="2">Chok-6</strain>
    </source>
</reference>
<sequence>MSIATPRSANLIDTVGAGYRALNRRLWVVAIPAGFSGSLWLGEPLVLGALAERLQRQLDGVVQLLAAPEQEAALVERFLLSDLRLALAWLNFVPVLPPPLTASGSAVGLGSAGQLLALVVLLNLLTLLLSSYFLTLLSEVVDQVHRHPKASLRYALRVALTLVGYLVALVGMGTILALPFLALSTLVIIKLPSTTLLILLGWYVVLFWAYIYTSFAPEAILISRAGPLRAIANSVNLVRHNMPSTLGLLILSYVIFTGLGVIWRQLAVSPLGLALAILMSAYVGSGLCAARLEFYRQRWIP</sequence>
<keyword evidence="1" id="KW-0812">Transmembrane</keyword>
<name>A0A426TRA0_9CHLR</name>
<dbReference type="EMBL" id="RSAS01000896">
    <property type="protein sequence ID" value="RRR65939.1"/>
    <property type="molecule type" value="Genomic_DNA"/>
</dbReference>
<feature type="transmembrane region" description="Helical" evidence="1">
    <location>
        <begin position="195"/>
        <end position="215"/>
    </location>
</feature>
<evidence type="ECO:0008006" key="4">
    <source>
        <dbReference type="Google" id="ProtNLM"/>
    </source>
</evidence>